<keyword evidence="1" id="KW-0812">Transmembrane</keyword>
<dbReference type="Pfam" id="PF13966">
    <property type="entry name" value="zf-RVT"/>
    <property type="match status" value="3"/>
</dbReference>
<evidence type="ECO:0000256" key="1">
    <source>
        <dbReference type="SAM" id="Phobius"/>
    </source>
</evidence>
<dbReference type="AlphaFoldDB" id="A0AAV8U9Y8"/>
<feature type="domain" description="Reverse transcriptase zinc-binding" evidence="2">
    <location>
        <begin position="58"/>
        <end position="147"/>
    </location>
</feature>
<comment type="caution">
    <text evidence="3">The sequence shown here is derived from an EMBL/GenBank/DDBJ whole genome shotgun (WGS) entry which is preliminary data.</text>
</comment>
<dbReference type="PANTHER" id="PTHR36617">
    <property type="entry name" value="PROTEIN, PUTATIVE-RELATED"/>
    <property type="match status" value="1"/>
</dbReference>
<evidence type="ECO:0000259" key="2">
    <source>
        <dbReference type="Pfam" id="PF13966"/>
    </source>
</evidence>
<dbReference type="Proteomes" id="UP001159364">
    <property type="component" value="Linkage Group LG01"/>
</dbReference>
<sequence length="584" mass="67124">MDAVKIQELLALNPTRWDLDLVQEVFCDRDMQLIQSIPLSSRTRPNWWKWRWERKGLYSVKSAYKMLQDCVSVTDDGGCLLWRLLWHLQVPPRVKHFLWRALSNVLPTKLNLYRKKIVDDALCPLCQDAPESTEHALLWCTEVRSCWDSLALVRPGHGVPLMRMDAVKVQELLALNPTRWNLDLVQEVFCDRDVQFIQSIPLSSRTRPDWWKWRWERKGLYSVKSAYKMLQDCVSVTDDDGCLLWCLLWHLQVPPIVKHFLWRALSNVVPTKLNLYRKKIVDDALCPLCQDAHESTEHAILWCTEAGINNSLLFSACGVCGIATMIWFGANGYPLPLRFCGLFTMRASGRNTNPTLSSIAKYFPRGSFLTASLGSNPSMDAVKVQELLALNPTRWDLDLVQEVFCDRDVQLIQSIPLSSRTCPNWWKWRWERKGLYYIKSAYKMLQDCVSVTDDGGCLLWCLLWHLQVPPRVKHFLWRALSNVLPTKLNLYRKKIVDDALCPLCQDVHESTEHALLWCTEAGINNSLLFSACGVCGIAGMIWFGAVTILCPRFCNLFCRVSAPVRCHMVSNGPPLLVPAYDRPV</sequence>
<evidence type="ECO:0000313" key="4">
    <source>
        <dbReference type="Proteomes" id="UP001159364"/>
    </source>
</evidence>
<dbReference type="PANTHER" id="PTHR36617:SF15">
    <property type="entry name" value="REVERSE TRANSCRIPTASE ZINC-BINDING DOMAIN-CONTAINING PROTEIN"/>
    <property type="match status" value="1"/>
</dbReference>
<organism evidence="3 4">
    <name type="scientific">Erythroxylum novogranatense</name>
    <dbReference type="NCBI Taxonomy" id="1862640"/>
    <lineage>
        <taxon>Eukaryota</taxon>
        <taxon>Viridiplantae</taxon>
        <taxon>Streptophyta</taxon>
        <taxon>Embryophyta</taxon>
        <taxon>Tracheophyta</taxon>
        <taxon>Spermatophyta</taxon>
        <taxon>Magnoliopsida</taxon>
        <taxon>eudicotyledons</taxon>
        <taxon>Gunneridae</taxon>
        <taxon>Pentapetalae</taxon>
        <taxon>rosids</taxon>
        <taxon>fabids</taxon>
        <taxon>Malpighiales</taxon>
        <taxon>Erythroxylaceae</taxon>
        <taxon>Erythroxylum</taxon>
    </lineage>
</organism>
<keyword evidence="4" id="KW-1185">Reference proteome</keyword>
<evidence type="ECO:0000313" key="3">
    <source>
        <dbReference type="EMBL" id="KAJ8774780.1"/>
    </source>
</evidence>
<dbReference type="EMBL" id="JAIWQS010000001">
    <property type="protein sequence ID" value="KAJ8774780.1"/>
    <property type="molecule type" value="Genomic_DNA"/>
</dbReference>
<protein>
    <recommendedName>
        <fullName evidence="2">Reverse transcriptase zinc-binding domain-containing protein</fullName>
    </recommendedName>
</protein>
<feature type="domain" description="Reverse transcriptase zinc-binding" evidence="2">
    <location>
        <begin position="221"/>
        <end position="306"/>
    </location>
</feature>
<reference evidence="3 4" key="1">
    <citation type="submission" date="2021-09" db="EMBL/GenBank/DDBJ databases">
        <title>Genomic insights and catalytic innovation underlie evolution of tropane alkaloids biosynthesis.</title>
        <authorList>
            <person name="Wang Y.-J."/>
            <person name="Tian T."/>
            <person name="Huang J.-P."/>
            <person name="Huang S.-X."/>
        </authorList>
    </citation>
    <scope>NUCLEOTIDE SEQUENCE [LARGE SCALE GENOMIC DNA]</scope>
    <source>
        <strain evidence="3">KIB-2018</strain>
        <tissue evidence="3">Leaf</tissue>
    </source>
</reference>
<accession>A0AAV8U9Y8</accession>
<gene>
    <name evidence="3" type="ORF">K2173_017226</name>
</gene>
<proteinExistence type="predicted"/>
<keyword evidence="1" id="KW-0472">Membrane</keyword>
<feature type="domain" description="Reverse transcriptase zinc-binding" evidence="2">
    <location>
        <begin position="436"/>
        <end position="521"/>
    </location>
</feature>
<keyword evidence="1" id="KW-1133">Transmembrane helix</keyword>
<feature type="transmembrane region" description="Helical" evidence="1">
    <location>
        <begin position="527"/>
        <end position="550"/>
    </location>
</feature>
<dbReference type="InterPro" id="IPR026960">
    <property type="entry name" value="RVT-Znf"/>
</dbReference>
<name>A0AAV8U9Y8_9ROSI</name>